<evidence type="ECO:0000313" key="13">
    <source>
        <dbReference type="EnsemblPlants" id="AUR62031869-RA:cds"/>
    </source>
</evidence>
<feature type="compositionally biased region" description="Polar residues" evidence="10">
    <location>
        <begin position="209"/>
        <end position="225"/>
    </location>
</feature>
<feature type="compositionally biased region" description="Basic and acidic residues" evidence="10">
    <location>
        <begin position="104"/>
        <end position="115"/>
    </location>
</feature>
<dbReference type="Proteomes" id="UP000596660">
    <property type="component" value="Unplaced"/>
</dbReference>
<dbReference type="InterPro" id="IPR016688">
    <property type="entry name" value="MscS-like_plants/fungi"/>
</dbReference>
<evidence type="ECO:0000259" key="12">
    <source>
        <dbReference type="Pfam" id="PF00924"/>
    </source>
</evidence>
<dbReference type="Pfam" id="PF00924">
    <property type="entry name" value="MS_channel_2nd"/>
    <property type="match status" value="1"/>
</dbReference>
<dbReference type="EnsemblPlants" id="AUR62031869-RA">
    <property type="protein sequence ID" value="AUR62031869-RA:cds"/>
    <property type="gene ID" value="AUR62031869"/>
</dbReference>
<evidence type="ECO:0000256" key="2">
    <source>
        <dbReference type="ARBA" id="ARBA00008017"/>
    </source>
</evidence>
<feature type="compositionally biased region" description="Low complexity" evidence="10">
    <location>
        <begin position="176"/>
        <end position="185"/>
    </location>
</feature>
<feature type="transmembrane region" description="Helical" evidence="11">
    <location>
        <begin position="635"/>
        <end position="655"/>
    </location>
</feature>
<accession>A0A803MLQ7</accession>
<dbReference type="GO" id="GO:0005886">
    <property type="term" value="C:plasma membrane"/>
    <property type="evidence" value="ECO:0007669"/>
    <property type="project" value="UniProtKB-UniRule"/>
</dbReference>
<dbReference type="GO" id="GO:0006820">
    <property type="term" value="P:monoatomic anion transport"/>
    <property type="evidence" value="ECO:0007669"/>
    <property type="project" value="TreeGrafter"/>
</dbReference>
<proteinExistence type="inferred from homology"/>
<dbReference type="PANTHER" id="PTHR31618:SF1">
    <property type="entry name" value="EF-HAND DOMAIN-CONTAINING PROTEIN"/>
    <property type="match status" value="1"/>
</dbReference>
<evidence type="ECO:0000256" key="4">
    <source>
        <dbReference type="ARBA" id="ARBA00022692"/>
    </source>
</evidence>
<evidence type="ECO:0000256" key="10">
    <source>
        <dbReference type="SAM" id="MobiDB-lite"/>
    </source>
</evidence>
<feature type="transmembrane region" description="Helical" evidence="11">
    <location>
        <begin position="667"/>
        <end position="691"/>
    </location>
</feature>
<dbReference type="GO" id="GO:0008381">
    <property type="term" value="F:mechanosensitive monoatomic ion channel activity"/>
    <property type="evidence" value="ECO:0007669"/>
    <property type="project" value="TreeGrafter"/>
</dbReference>
<dbReference type="GO" id="GO:0050982">
    <property type="term" value="P:detection of mechanical stimulus"/>
    <property type="evidence" value="ECO:0007669"/>
    <property type="project" value="UniProtKB-ARBA"/>
</dbReference>
<dbReference type="AlphaFoldDB" id="A0A803MLQ7"/>
<feature type="compositionally biased region" description="Basic and acidic residues" evidence="10">
    <location>
        <begin position="480"/>
        <end position="490"/>
    </location>
</feature>
<feature type="compositionally biased region" description="Polar residues" evidence="10">
    <location>
        <begin position="152"/>
        <end position="175"/>
    </location>
</feature>
<evidence type="ECO:0000256" key="6">
    <source>
        <dbReference type="ARBA" id="ARBA00023065"/>
    </source>
</evidence>
<feature type="domain" description="Mechanosensitive ion channel MscS" evidence="12">
    <location>
        <begin position="677"/>
        <end position="743"/>
    </location>
</feature>
<evidence type="ECO:0000256" key="9">
    <source>
        <dbReference type="PIRNR" id="PIRNR017209"/>
    </source>
</evidence>
<keyword evidence="5 11" id="KW-1133">Transmembrane helix</keyword>
<evidence type="ECO:0000256" key="8">
    <source>
        <dbReference type="ARBA" id="ARBA00023303"/>
    </source>
</evidence>
<name>A0A803MLQ7_CHEQI</name>
<evidence type="ECO:0000256" key="7">
    <source>
        <dbReference type="ARBA" id="ARBA00023136"/>
    </source>
</evidence>
<keyword evidence="14" id="KW-1185">Reference proteome</keyword>
<keyword evidence="8" id="KW-0407">Ion channel</keyword>
<dbReference type="InterPro" id="IPR010920">
    <property type="entry name" value="LSM_dom_sf"/>
</dbReference>
<comment type="subcellular location">
    <subcellularLocation>
        <location evidence="1">Membrane</location>
        <topology evidence="1">Multi-pass membrane protein</topology>
    </subcellularLocation>
</comment>
<feature type="region of interest" description="Disordered" evidence="10">
    <location>
        <begin position="431"/>
        <end position="490"/>
    </location>
</feature>
<sequence>MDYSLRKSSFNGSSHGSSSSFKNRSNGSDDDESPTLTIEHPLPSPHPHHIHDVGGKSPSSQDEFIVKIDPQDDTTAINNTTSTSHDTHGTLWRGSSEEFSFPKPIDDTIKDEDGRTSTGSGGSIQSGHHDPTSKLIVLQSGRGLPPLHPDYSSWSRNPSDIQSPDISSNLQYKSTPNNNPSNNDNGSKETRVSFHESLTSELARRPSAMYSNVQDDSTSCNSSNSRGDENHFDDNNHKNHNHSSEIRRSPSNKTNASYRRMSLTKTRSRLMDPPASPTDRSGVIPKSGTVNMKSGFLGKTAPMYEDDDDDPFLDEDVPEEFKSVKIGTMVVIEWRALLESRSAKLKIVTKLLIIAEVGAILWLLKTLLVKVLASNFHVKAFFERIQDSLFNQFVIETLSAPPVYDDQGQDEEEIQNVGISMPFNVQGTAFARSKSGTSNTSTLQRAPNGGRIHQGVNATTPVPTPTPSKSPIGYSSRLSEPNHDPNKKQDEGITIDHLHKLNQNNVSAWNMKRLIKIIRHGALTTLDEQIVGVTAQDDESTTRIRSEVQAKAAAKKIFRNVAKPFSRYIYLDDLMRFMREDEAERTLSLFEGGIEDERISKKSMKNWVVNAFRERRALSLTLGDTKSAVNKLHKMVNVIVSIIIVIFGFIFLNIISSQSLLFLSSQVVVVAFVFGNTCKNIFESIVFLFVIHPFDVGDRCEIDGIQMVVEEINILTTVFLRFDNQKIVFPNYILLTKPINNYYRSPDMGDGIELCFHIATPAEKIAVIRQRITSYIENKKEHWYPGPMVILKDTDGLNMLRIAVWLQHRMNHQDMGERWVRRALLIEECVKIFREMDIEYRVYPMNVNVTSIPPLNYAHVSPPSWNAPPSDSGKQVVLP</sequence>
<keyword evidence="4 11" id="KW-0812">Transmembrane</keyword>
<feature type="transmembrane region" description="Helical" evidence="11">
    <location>
        <begin position="347"/>
        <end position="364"/>
    </location>
</feature>
<feature type="region of interest" description="Disordered" evidence="10">
    <location>
        <begin position="1"/>
        <end position="287"/>
    </location>
</feature>
<feature type="compositionally biased region" description="Basic and acidic residues" evidence="10">
    <location>
        <begin position="226"/>
        <end position="248"/>
    </location>
</feature>
<evidence type="ECO:0000313" key="14">
    <source>
        <dbReference type="Proteomes" id="UP000596660"/>
    </source>
</evidence>
<evidence type="ECO:0000256" key="11">
    <source>
        <dbReference type="SAM" id="Phobius"/>
    </source>
</evidence>
<comment type="similarity">
    <text evidence="2 9">Belongs to the MscS (TC 1.A.23) family.</text>
</comment>
<dbReference type="SUPFAM" id="SSF50182">
    <property type="entry name" value="Sm-like ribonucleoproteins"/>
    <property type="match status" value="1"/>
</dbReference>
<dbReference type="InterPro" id="IPR006685">
    <property type="entry name" value="MscS_channel_2nd"/>
</dbReference>
<dbReference type="PANTHER" id="PTHR31618">
    <property type="entry name" value="MECHANOSENSITIVE ION CHANNEL PROTEIN 5"/>
    <property type="match status" value="1"/>
</dbReference>
<dbReference type="PIRSF" id="PIRSF017209">
    <property type="entry name" value="Memb_At2g17000_prd"/>
    <property type="match status" value="1"/>
</dbReference>
<reference evidence="13" key="1">
    <citation type="journal article" date="2017" name="Nature">
        <title>The genome of Chenopodium quinoa.</title>
        <authorList>
            <person name="Jarvis D.E."/>
            <person name="Ho Y.S."/>
            <person name="Lightfoot D.J."/>
            <person name="Schmoeckel S.M."/>
            <person name="Li B."/>
            <person name="Borm T.J.A."/>
            <person name="Ohyanagi H."/>
            <person name="Mineta K."/>
            <person name="Michell C.T."/>
            <person name="Saber N."/>
            <person name="Kharbatia N.M."/>
            <person name="Rupper R.R."/>
            <person name="Sharp A.R."/>
            <person name="Dally N."/>
            <person name="Boughton B.A."/>
            <person name="Woo Y.H."/>
            <person name="Gao G."/>
            <person name="Schijlen E.G.W.M."/>
            <person name="Guo X."/>
            <person name="Momin A.A."/>
            <person name="Negrao S."/>
            <person name="Al-Babili S."/>
            <person name="Gehring C."/>
            <person name="Roessner U."/>
            <person name="Jung C."/>
            <person name="Murphy K."/>
            <person name="Arold S.T."/>
            <person name="Gojobori T."/>
            <person name="van der Linden C.G."/>
            <person name="van Loo E.N."/>
            <person name="Jellen E.N."/>
            <person name="Maughan P.J."/>
            <person name="Tester M."/>
        </authorList>
    </citation>
    <scope>NUCLEOTIDE SEQUENCE [LARGE SCALE GENOMIC DNA]</scope>
    <source>
        <strain evidence="13">cv. PI 614886</strain>
    </source>
</reference>
<dbReference type="InterPro" id="IPR023408">
    <property type="entry name" value="MscS_beta-dom_sf"/>
</dbReference>
<dbReference type="Gramene" id="AUR62031869-RA">
    <property type="protein sequence ID" value="AUR62031869-RA:cds"/>
    <property type="gene ID" value="AUR62031869"/>
</dbReference>
<reference evidence="13" key="2">
    <citation type="submission" date="2021-03" db="UniProtKB">
        <authorList>
            <consortium name="EnsemblPlants"/>
        </authorList>
    </citation>
    <scope>IDENTIFICATION</scope>
</reference>
<organism evidence="13 14">
    <name type="scientific">Chenopodium quinoa</name>
    <name type="common">Quinoa</name>
    <dbReference type="NCBI Taxonomy" id="63459"/>
    <lineage>
        <taxon>Eukaryota</taxon>
        <taxon>Viridiplantae</taxon>
        <taxon>Streptophyta</taxon>
        <taxon>Embryophyta</taxon>
        <taxon>Tracheophyta</taxon>
        <taxon>Spermatophyta</taxon>
        <taxon>Magnoliopsida</taxon>
        <taxon>eudicotyledons</taxon>
        <taxon>Gunneridae</taxon>
        <taxon>Pentapetalae</taxon>
        <taxon>Caryophyllales</taxon>
        <taxon>Chenopodiaceae</taxon>
        <taxon>Chenopodioideae</taxon>
        <taxon>Atripliceae</taxon>
        <taxon>Chenopodium</taxon>
    </lineage>
</organism>
<protein>
    <recommendedName>
        <fullName evidence="9">Mechanosensitive ion channel protein</fullName>
    </recommendedName>
</protein>
<keyword evidence="3" id="KW-0813">Transport</keyword>
<dbReference type="FunFam" id="2.30.30.60:FF:000003">
    <property type="entry name" value="Predicted mechanosensitive ion channel"/>
    <property type="match status" value="1"/>
</dbReference>
<dbReference type="Gene3D" id="2.30.30.60">
    <property type="match status" value="1"/>
</dbReference>
<evidence type="ECO:0000256" key="1">
    <source>
        <dbReference type="ARBA" id="ARBA00004141"/>
    </source>
</evidence>
<keyword evidence="6" id="KW-0406">Ion transport</keyword>
<feature type="compositionally biased region" description="Low complexity" evidence="10">
    <location>
        <begin position="1"/>
        <end position="26"/>
    </location>
</feature>
<evidence type="ECO:0000256" key="5">
    <source>
        <dbReference type="ARBA" id="ARBA00022989"/>
    </source>
</evidence>
<feature type="compositionally biased region" description="Polar residues" evidence="10">
    <location>
        <begin position="434"/>
        <end position="445"/>
    </location>
</feature>
<evidence type="ECO:0000256" key="3">
    <source>
        <dbReference type="ARBA" id="ARBA00022448"/>
    </source>
</evidence>
<keyword evidence="7 9" id="KW-0472">Membrane</keyword>
<feature type="compositionally biased region" description="Polar residues" evidence="10">
    <location>
        <begin position="73"/>
        <end position="84"/>
    </location>
</feature>